<dbReference type="PANTHER" id="PTHR43469:SF1">
    <property type="entry name" value="SPBETA PROPHAGE-DERIVED DISULFIDE BOND FORMATION PROTEIN B"/>
    <property type="match status" value="1"/>
</dbReference>
<evidence type="ECO:0000256" key="5">
    <source>
        <dbReference type="ARBA" id="ARBA00022982"/>
    </source>
</evidence>
<evidence type="ECO:0000256" key="12">
    <source>
        <dbReference type="SAM" id="Phobius"/>
    </source>
</evidence>
<evidence type="ECO:0000256" key="9">
    <source>
        <dbReference type="ARBA" id="ARBA00023157"/>
    </source>
</evidence>
<keyword evidence="7" id="KW-0560">Oxidoreductase</keyword>
<accession>A0A947CVH1</accession>
<keyword evidence="11" id="KW-0676">Redox-active center</keyword>
<reference evidence="13" key="1">
    <citation type="journal article" date="2021" name="Microbiology">
        <title>Metagenomic Analysis of the Microbial Community in the Underground Coal Fire Area (Kemerovo Region, Russia) Revealed Predominance of Thermophilic Members of the Phyla Deinococcus-thermus, Aquificae, and Firmicutes.</title>
        <authorList>
            <person name="Kadnikov V."/>
            <person name="Mardanov A.V."/>
            <person name="Beletsky A.V."/>
            <person name="Karnachuk O.V."/>
            <person name="Ravin N.V."/>
        </authorList>
    </citation>
    <scope>NUCLEOTIDE SEQUENCE</scope>
    <source>
        <strain evidence="13">RBS10-49</strain>
    </source>
</reference>
<dbReference type="Pfam" id="PF02600">
    <property type="entry name" value="DsbB"/>
    <property type="match status" value="1"/>
</dbReference>
<dbReference type="GO" id="GO:0016020">
    <property type="term" value="C:membrane"/>
    <property type="evidence" value="ECO:0007669"/>
    <property type="project" value="UniProtKB-SubCell"/>
</dbReference>
<feature type="transmembrane region" description="Helical" evidence="12">
    <location>
        <begin position="35"/>
        <end position="55"/>
    </location>
</feature>
<evidence type="ECO:0000256" key="8">
    <source>
        <dbReference type="ARBA" id="ARBA00023136"/>
    </source>
</evidence>
<name>A0A947CVH1_HYDSH</name>
<dbReference type="PIRSF" id="PIRSF036659">
    <property type="entry name" value="BdbC"/>
    <property type="match status" value="1"/>
</dbReference>
<dbReference type="GO" id="GO:0006457">
    <property type="term" value="P:protein folding"/>
    <property type="evidence" value="ECO:0007669"/>
    <property type="project" value="InterPro"/>
</dbReference>
<dbReference type="Proteomes" id="UP000748108">
    <property type="component" value="Unassembled WGS sequence"/>
</dbReference>
<dbReference type="InterPro" id="IPR003752">
    <property type="entry name" value="DiS_bond_form_DsbB/BdbC"/>
</dbReference>
<proteinExistence type="inferred from homology"/>
<dbReference type="PANTHER" id="PTHR43469">
    <property type="entry name" value="DISULFIDE FORMATION PROTEIN-RELATED"/>
    <property type="match status" value="1"/>
</dbReference>
<evidence type="ECO:0000256" key="3">
    <source>
        <dbReference type="ARBA" id="ARBA00022448"/>
    </source>
</evidence>
<keyword evidence="6 12" id="KW-1133">Transmembrane helix</keyword>
<evidence type="ECO:0000256" key="7">
    <source>
        <dbReference type="ARBA" id="ARBA00023002"/>
    </source>
</evidence>
<feature type="transmembrane region" description="Helical" evidence="12">
    <location>
        <begin position="62"/>
        <end position="81"/>
    </location>
</feature>
<dbReference type="InterPro" id="IPR012187">
    <property type="entry name" value="Disulphide_bond_form_BdbC"/>
</dbReference>
<keyword evidence="9" id="KW-1015">Disulfide bond</keyword>
<keyword evidence="5" id="KW-0249">Electron transport</keyword>
<keyword evidence="10" id="KW-0143">Chaperone</keyword>
<keyword evidence="8 12" id="KW-0472">Membrane</keyword>
<dbReference type="AlphaFoldDB" id="A0A947CVH1"/>
<evidence type="ECO:0000256" key="2">
    <source>
        <dbReference type="ARBA" id="ARBA00007602"/>
    </source>
</evidence>
<dbReference type="EMBL" id="JAHHQF010000111">
    <property type="protein sequence ID" value="MBT9283560.1"/>
    <property type="molecule type" value="Genomic_DNA"/>
</dbReference>
<dbReference type="NCBIfam" id="NF002849">
    <property type="entry name" value="PRK03113.1"/>
    <property type="match status" value="1"/>
</dbReference>
<dbReference type="SUPFAM" id="SSF158442">
    <property type="entry name" value="DsbB-like"/>
    <property type="match status" value="1"/>
</dbReference>
<organism evidence="13 15">
    <name type="scientific">Hydrogenibacillus schlegelii</name>
    <name type="common">Bacillus schlegelii</name>
    <dbReference type="NCBI Taxonomy" id="1484"/>
    <lineage>
        <taxon>Bacteria</taxon>
        <taxon>Bacillati</taxon>
        <taxon>Bacillota</taxon>
        <taxon>Bacilli</taxon>
        <taxon>Bacillales</taxon>
        <taxon>Bacillales Family X. Incertae Sedis</taxon>
        <taxon>Hydrogenibacillus</taxon>
    </lineage>
</organism>
<sequence length="142" mass="15424">MRGQRALVLAWLVALAASLGSLFLSEVLRYLPCELCWYQRICMFPLALLLGIAAFRKDAGIVVYALPLSLIGGGVALYHVILQKIPRKGGICAFGASCVDDPLNAFGFVTIPMLSFVAFGLISALLFRAKAPQALDKERHGW</sequence>
<protein>
    <submittedName>
        <fullName evidence="13">Disulfide bond formation protein B</fullName>
    </submittedName>
</protein>
<dbReference type="InterPro" id="IPR023380">
    <property type="entry name" value="DsbB-like_sf"/>
</dbReference>
<evidence type="ECO:0000256" key="4">
    <source>
        <dbReference type="ARBA" id="ARBA00022692"/>
    </source>
</evidence>
<keyword evidence="4 12" id="KW-0812">Transmembrane</keyword>
<evidence type="ECO:0000256" key="1">
    <source>
        <dbReference type="ARBA" id="ARBA00004141"/>
    </source>
</evidence>
<dbReference type="EMBL" id="JAHHQF010000013">
    <property type="protein sequence ID" value="MBT9281127.1"/>
    <property type="molecule type" value="Genomic_DNA"/>
</dbReference>
<evidence type="ECO:0000313" key="14">
    <source>
        <dbReference type="EMBL" id="MBT9283560.1"/>
    </source>
</evidence>
<comment type="subcellular location">
    <subcellularLocation>
        <location evidence="1">Membrane</location>
        <topology evidence="1">Multi-pass membrane protein</topology>
    </subcellularLocation>
</comment>
<evidence type="ECO:0000256" key="11">
    <source>
        <dbReference type="ARBA" id="ARBA00023284"/>
    </source>
</evidence>
<gene>
    <name evidence="13" type="ORF">KM312_00390</name>
    <name evidence="14" type="ORF">KM312_13155</name>
</gene>
<keyword evidence="3" id="KW-0813">Transport</keyword>
<evidence type="ECO:0000256" key="6">
    <source>
        <dbReference type="ARBA" id="ARBA00022989"/>
    </source>
</evidence>
<dbReference type="Gene3D" id="1.20.1550.10">
    <property type="entry name" value="DsbB-like"/>
    <property type="match status" value="1"/>
</dbReference>
<evidence type="ECO:0000313" key="13">
    <source>
        <dbReference type="EMBL" id="MBT9281127.1"/>
    </source>
</evidence>
<evidence type="ECO:0000256" key="10">
    <source>
        <dbReference type="ARBA" id="ARBA00023186"/>
    </source>
</evidence>
<dbReference type="HAMAP" id="MF_00287">
    <property type="entry name" value="BdbC"/>
    <property type="match status" value="1"/>
</dbReference>
<evidence type="ECO:0000313" key="15">
    <source>
        <dbReference type="Proteomes" id="UP000748108"/>
    </source>
</evidence>
<feature type="transmembrane region" description="Helical" evidence="12">
    <location>
        <begin position="105"/>
        <end position="127"/>
    </location>
</feature>
<comment type="similarity">
    <text evidence="2">Belongs to the DsbB family. BdbC subfamily.</text>
</comment>
<comment type="caution">
    <text evidence="13">The sequence shown here is derived from an EMBL/GenBank/DDBJ whole genome shotgun (WGS) entry which is preliminary data.</text>
</comment>
<dbReference type="GO" id="GO:0015035">
    <property type="term" value="F:protein-disulfide reductase activity"/>
    <property type="evidence" value="ECO:0007669"/>
    <property type="project" value="InterPro"/>
</dbReference>